<evidence type="ECO:0000313" key="3">
    <source>
        <dbReference type="Proteomes" id="UP000465866"/>
    </source>
</evidence>
<dbReference type="EMBL" id="AP022569">
    <property type="protein sequence ID" value="BBX44374.1"/>
    <property type="molecule type" value="Genomic_DNA"/>
</dbReference>
<dbReference type="KEGG" id="mcoo:MCOO_03890"/>
<keyword evidence="3" id="KW-1185">Reference proteome</keyword>
<accession>A0A7I7KRI6</accession>
<name>A0A7I7KRI6_9MYCO</name>
<dbReference type="AlphaFoldDB" id="A0A7I7KRI6"/>
<keyword evidence="1" id="KW-0732">Signal</keyword>
<evidence type="ECO:0000256" key="1">
    <source>
        <dbReference type="SAM" id="SignalP"/>
    </source>
</evidence>
<gene>
    <name evidence="2" type="ORF">MCOO_03890</name>
</gene>
<dbReference type="Proteomes" id="UP000465866">
    <property type="component" value="Chromosome"/>
</dbReference>
<proteinExistence type="predicted"/>
<reference evidence="2 3" key="1">
    <citation type="journal article" date="2019" name="Emerg. Microbes Infect.">
        <title>Comprehensive subspecies identification of 175 nontuberculous mycobacteria species based on 7547 genomic profiles.</title>
        <authorList>
            <person name="Matsumoto Y."/>
            <person name="Kinjo T."/>
            <person name="Motooka D."/>
            <person name="Nabeya D."/>
            <person name="Jung N."/>
            <person name="Uechi K."/>
            <person name="Horii T."/>
            <person name="Iida T."/>
            <person name="Fujita J."/>
            <person name="Nakamura S."/>
        </authorList>
    </citation>
    <scope>NUCLEOTIDE SEQUENCE [LARGE SCALE GENOMIC DNA]</scope>
    <source>
        <strain evidence="2 3">JCM 12404</strain>
    </source>
</reference>
<feature type="signal peptide" evidence="1">
    <location>
        <begin position="1"/>
        <end position="23"/>
    </location>
</feature>
<protein>
    <submittedName>
        <fullName evidence="2">Uncharacterized protein</fullName>
    </submittedName>
</protein>
<sequence>MKRLLFASVMALGALFICPSAHADGDPICHSEISPDGSMPLCNSCRNAIHNPNLAQQVAFDCGVGGGVNLTGGKPHCKVGGVSTGRIPPACDGDLQENGSVTPTQ</sequence>
<evidence type="ECO:0000313" key="2">
    <source>
        <dbReference type="EMBL" id="BBX44374.1"/>
    </source>
</evidence>
<feature type="chain" id="PRO_5029651942" evidence="1">
    <location>
        <begin position="24"/>
        <end position="105"/>
    </location>
</feature>
<organism evidence="2 3">
    <name type="scientific">Mycobacterium cookii</name>
    <dbReference type="NCBI Taxonomy" id="1775"/>
    <lineage>
        <taxon>Bacteria</taxon>
        <taxon>Bacillati</taxon>
        <taxon>Actinomycetota</taxon>
        <taxon>Actinomycetes</taxon>
        <taxon>Mycobacteriales</taxon>
        <taxon>Mycobacteriaceae</taxon>
        <taxon>Mycobacterium</taxon>
    </lineage>
</organism>